<sequence length="575" mass="64305">MPPKQAMSDEQAQAAGAALLKNPQFVELFQKAMGDEKMPEDGPAREKWLKNLQTKLAQEAEQESKRELETPVRDEEGEWMWIKPDPGFCVKANTVQRNKKVFINVCKHPRIAEPQPLTDAEADPGMSDAIKYRIPLSCGAARPDVDKKGSPCVVYDVIVNPATIERCSQENEFRRFVAALCMTWIKQKSEPNLDADQFTNINIKAKGTPQIQRIRLSAPGQSGPTNAMGDEIKLPSASGAATAPNKAASTGTRPMVVEVDPAADTKEAAQPPAVERPSASISNEGNYEWSKHKMPTKNPFFRESVPEVLALSVKLPGITTIKELEVSLVGRKVTFVAVDAEDGEDPFFELLLPFPVEETPLKSKFVRATSTLSMHLRVTLPDETLEPEKSNVVVDNGEEETPEQRAKRLKEEKALQERRERIARIEKEEQAVMEQRKAMVDNMNAVQEGRLPPELQKEIDGMAPEQARAMMMRLENKVRRGDGVDQMLDKLPPEVIDNVVRHIRKRLGLAEPAPSKDSEEKRKADAAAAAKRAEAEARRKREEQQSKPVEYNFAKKAEQLIGVKMENRFVFALEH</sequence>
<accession>A0A7S1MS12</accession>
<evidence type="ECO:0000259" key="6">
    <source>
        <dbReference type="Pfam" id="PF18201"/>
    </source>
</evidence>
<proteinExistence type="inferred from homology"/>
<dbReference type="EMBL" id="HBGF01040157">
    <property type="protein sequence ID" value="CAD9139481.1"/>
    <property type="molecule type" value="Transcribed_RNA"/>
</dbReference>
<name>A0A7S1MS12_NEODS</name>
<evidence type="ECO:0000256" key="3">
    <source>
        <dbReference type="SAM" id="Coils"/>
    </source>
</evidence>
<evidence type="ECO:0000313" key="7">
    <source>
        <dbReference type="EMBL" id="CAD9139481.1"/>
    </source>
</evidence>
<dbReference type="InterPro" id="IPR012981">
    <property type="entry name" value="PIH1_N"/>
</dbReference>
<dbReference type="PANTHER" id="PTHR22997">
    <property type="entry name" value="PIH1 DOMAIN-CONTAINING PROTEIN 1"/>
    <property type="match status" value="1"/>
</dbReference>
<evidence type="ECO:0000256" key="1">
    <source>
        <dbReference type="ARBA" id="ARBA00008511"/>
    </source>
</evidence>
<dbReference type="AlphaFoldDB" id="A0A7S1MS12"/>
<dbReference type="InterPro" id="IPR041442">
    <property type="entry name" value="PIH1D1/2/3_CS-like"/>
</dbReference>
<feature type="region of interest" description="Disordered" evidence="4">
    <location>
        <begin position="216"/>
        <end position="289"/>
    </location>
</feature>
<organism evidence="7">
    <name type="scientific">Neobodo designis</name>
    <name type="common">Flagellated protozoan</name>
    <name type="synonym">Bodo designis</name>
    <dbReference type="NCBI Taxonomy" id="312471"/>
    <lineage>
        <taxon>Eukaryota</taxon>
        <taxon>Discoba</taxon>
        <taxon>Euglenozoa</taxon>
        <taxon>Kinetoplastea</taxon>
        <taxon>Metakinetoplastina</taxon>
        <taxon>Neobodonida</taxon>
        <taxon>Neobodo</taxon>
    </lineage>
</organism>
<evidence type="ECO:0000256" key="2">
    <source>
        <dbReference type="ARBA" id="ARBA00040540"/>
    </source>
</evidence>
<protein>
    <recommendedName>
        <fullName evidence="2">PIH1 domain-containing protein 1</fullName>
    </recommendedName>
</protein>
<dbReference type="Pfam" id="PF08190">
    <property type="entry name" value="PIH1"/>
    <property type="match status" value="1"/>
</dbReference>
<feature type="region of interest" description="Disordered" evidence="4">
    <location>
        <begin position="510"/>
        <end position="549"/>
    </location>
</feature>
<feature type="domain" description="PIH1 N-terminal" evidence="5">
    <location>
        <begin position="59"/>
        <end position="221"/>
    </location>
</feature>
<evidence type="ECO:0000259" key="5">
    <source>
        <dbReference type="Pfam" id="PF08190"/>
    </source>
</evidence>
<comment type="similarity">
    <text evidence="1">Belongs to the PIH1 family.</text>
</comment>
<keyword evidence="3" id="KW-0175">Coiled coil</keyword>
<dbReference type="GO" id="GO:0005737">
    <property type="term" value="C:cytoplasm"/>
    <property type="evidence" value="ECO:0007669"/>
    <property type="project" value="TreeGrafter"/>
</dbReference>
<dbReference type="Pfam" id="PF18201">
    <property type="entry name" value="PIH1_CS"/>
    <property type="match status" value="1"/>
</dbReference>
<feature type="coiled-coil region" evidence="3">
    <location>
        <begin position="406"/>
        <end position="435"/>
    </location>
</feature>
<dbReference type="PANTHER" id="PTHR22997:SF0">
    <property type="entry name" value="PIH1 DOMAIN-CONTAINING PROTEIN 1"/>
    <property type="match status" value="1"/>
</dbReference>
<gene>
    <name evidence="7" type="ORF">NDES1114_LOCUS26868</name>
</gene>
<dbReference type="InterPro" id="IPR050734">
    <property type="entry name" value="PIH1/Kintoun_subfamily"/>
</dbReference>
<feature type="compositionally biased region" description="Basic and acidic residues" evidence="4">
    <location>
        <begin position="514"/>
        <end position="545"/>
    </location>
</feature>
<feature type="domain" description="PIH1D1/2/3 CS-like" evidence="6">
    <location>
        <begin position="302"/>
        <end position="378"/>
    </location>
</feature>
<evidence type="ECO:0000256" key="4">
    <source>
        <dbReference type="SAM" id="MobiDB-lite"/>
    </source>
</evidence>
<reference evidence="7" key="1">
    <citation type="submission" date="2021-01" db="EMBL/GenBank/DDBJ databases">
        <authorList>
            <person name="Corre E."/>
            <person name="Pelletier E."/>
            <person name="Niang G."/>
            <person name="Scheremetjew M."/>
            <person name="Finn R."/>
            <person name="Kale V."/>
            <person name="Holt S."/>
            <person name="Cochrane G."/>
            <person name="Meng A."/>
            <person name="Brown T."/>
            <person name="Cohen L."/>
        </authorList>
    </citation>
    <scope>NUCLEOTIDE SEQUENCE</scope>
    <source>
        <strain evidence="7">CCAP 1951/1</strain>
    </source>
</reference>